<gene>
    <name evidence="2" type="ORF">Tco_0940363</name>
</gene>
<feature type="region of interest" description="Disordered" evidence="1">
    <location>
        <begin position="625"/>
        <end position="652"/>
    </location>
</feature>
<keyword evidence="3" id="KW-1185">Reference proteome</keyword>
<name>A0ABQ5DQD3_9ASTR</name>
<feature type="compositionally biased region" description="Acidic residues" evidence="1">
    <location>
        <begin position="373"/>
        <end position="399"/>
    </location>
</feature>
<dbReference type="Proteomes" id="UP001151760">
    <property type="component" value="Unassembled WGS sequence"/>
</dbReference>
<proteinExistence type="predicted"/>
<evidence type="ECO:0000313" key="2">
    <source>
        <dbReference type="EMBL" id="GJT40498.1"/>
    </source>
</evidence>
<feature type="compositionally biased region" description="Basic and acidic residues" evidence="1">
    <location>
        <begin position="336"/>
        <end position="349"/>
    </location>
</feature>
<accession>A0ABQ5DQD3</accession>
<organism evidence="2 3">
    <name type="scientific">Tanacetum coccineum</name>
    <dbReference type="NCBI Taxonomy" id="301880"/>
    <lineage>
        <taxon>Eukaryota</taxon>
        <taxon>Viridiplantae</taxon>
        <taxon>Streptophyta</taxon>
        <taxon>Embryophyta</taxon>
        <taxon>Tracheophyta</taxon>
        <taxon>Spermatophyta</taxon>
        <taxon>Magnoliopsida</taxon>
        <taxon>eudicotyledons</taxon>
        <taxon>Gunneridae</taxon>
        <taxon>Pentapetalae</taxon>
        <taxon>asterids</taxon>
        <taxon>campanulids</taxon>
        <taxon>Asterales</taxon>
        <taxon>Asteraceae</taxon>
        <taxon>Asteroideae</taxon>
        <taxon>Anthemideae</taxon>
        <taxon>Anthemidinae</taxon>
        <taxon>Tanacetum</taxon>
    </lineage>
</organism>
<protein>
    <submittedName>
        <fullName evidence="2">Uncharacterized protein</fullName>
    </submittedName>
</protein>
<feature type="region of interest" description="Disordered" evidence="1">
    <location>
        <begin position="321"/>
        <end position="414"/>
    </location>
</feature>
<comment type="caution">
    <text evidence="2">The sequence shown here is derived from an EMBL/GenBank/DDBJ whole genome shotgun (WGS) entry which is preliminary data.</text>
</comment>
<feature type="compositionally biased region" description="Acidic residues" evidence="1">
    <location>
        <begin position="351"/>
        <end position="365"/>
    </location>
</feature>
<evidence type="ECO:0000313" key="3">
    <source>
        <dbReference type="Proteomes" id="UP001151760"/>
    </source>
</evidence>
<reference evidence="2" key="1">
    <citation type="journal article" date="2022" name="Int. J. Mol. Sci.">
        <title>Draft Genome of Tanacetum Coccineum: Genomic Comparison of Closely Related Tanacetum-Family Plants.</title>
        <authorList>
            <person name="Yamashiro T."/>
            <person name="Shiraishi A."/>
            <person name="Nakayama K."/>
            <person name="Satake H."/>
        </authorList>
    </citation>
    <scope>NUCLEOTIDE SEQUENCE</scope>
</reference>
<dbReference type="EMBL" id="BQNB010015479">
    <property type="protein sequence ID" value="GJT40498.1"/>
    <property type="molecule type" value="Genomic_DNA"/>
</dbReference>
<evidence type="ECO:0000256" key="1">
    <source>
        <dbReference type="SAM" id="MobiDB-lite"/>
    </source>
</evidence>
<reference evidence="2" key="2">
    <citation type="submission" date="2022-01" db="EMBL/GenBank/DDBJ databases">
        <authorList>
            <person name="Yamashiro T."/>
            <person name="Shiraishi A."/>
            <person name="Satake H."/>
            <person name="Nakayama K."/>
        </authorList>
    </citation>
    <scope>NUCLEOTIDE SEQUENCE</scope>
</reference>
<sequence>MLFLSLHATLHFSSLQTFQKFTCINSGIQFTSMTLSTDLKRTKGRDSNSLWKSSEISLRSALEYKDKTLMHFILMKKFFVSPEHKSFEGIYHQKNVDYVELLWEDFIYQINNRAYKKQEKIYYPRLTKVIIHYFLTQDKIVSWRNKIEMHTSRDDYLINTLRFVSAKEETQIYGAILPESLTSPEIKETKAYKTYLGFTTGATPPKKARKFKKQASPQLTIVPVLTKEPTGKSKRVKRHAKKSTKAPARGVIIRETPEMPLYKKKEKVDVTRGKGIKLLSQVALNEDAQFEEVQKKSMMDFHKTHPSGYGAVKIIPSVISEGTNVKPGVPCVTEEESSKNDSDDDKIQSDNENESDSEHETDENESGSKSDQDENEEDIGDDEEEITDKAEGDEDEEMDYTTSQLYDDADIRLNEPVDTDKGLIQKEGIDAAMTNVQQGNENPEILQVIEDAHVTLSTISHKTQVLVTSSSHSSDLEAKFLNFSDIPYTDAELVSPMDVYVHHEVPSKQLLILTVQVSYARLGATRDEFMNCLSSLSMALVHRAVKIQYFLRFSTRSSVNFDLSDPKAMRLPLKKILIDKMDKSESYLATPEHRECYDRLIKSYDLDKSLFLTYDKVYSLKRIRKDKDKDEDPSAGSDRGLPSSKVTSLNSNLPRNSVLVEEPMSLRLQNFKTCHKIKRRRTSNDDEKPKEKVASKRVWFIKPTQPQEPIDPDWNAGKTPQHGQIQSWLMTLDLSA</sequence>